<sequence>MSSQFDDFADGLMKETLSEAAENFFGARKRLEDEIYDFEQAKERLRKVERNVLRELALLHELLLNDEEMIHKFFDALGVNAPHLVHMVPEDSPRGERHAVFALTRAGRYARMLSLTYGDVQQAVECYLHGEYIDAGDGSGRKHITVNYNHLQKQCEALNREVRLVNESQSPSTTLAFVRHMDPELERREELSGAVLNGYTGIDKDMHFPEVECLGMHFLASPDLPPRKNVNGKIQRFAKKMYGEKNEEISALLSAL</sequence>
<feature type="coiled-coil region" evidence="1">
    <location>
        <begin position="141"/>
        <end position="168"/>
    </location>
</feature>
<proteinExistence type="predicted"/>
<organism evidence="2 3">
    <name type="scientific">Desulfobaculum bizertense DSM 18034</name>
    <dbReference type="NCBI Taxonomy" id="1121442"/>
    <lineage>
        <taxon>Bacteria</taxon>
        <taxon>Pseudomonadati</taxon>
        <taxon>Thermodesulfobacteriota</taxon>
        <taxon>Desulfovibrionia</taxon>
        <taxon>Desulfovibrionales</taxon>
        <taxon>Desulfovibrionaceae</taxon>
        <taxon>Desulfobaculum</taxon>
    </lineage>
</organism>
<dbReference type="RefSeq" id="WP_078684378.1">
    <property type="nucleotide sequence ID" value="NZ_FUYA01000003.1"/>
</dbReference>
<dbReference type="STRING" id="1121442.SAMN02745702_01075"/>
<evidence type="ECO:0000313" key="3">
    <source>
        <dbReference type="Proteomes" id="UP000189733"/>
    </source>
</evidence>
<dbReference type="Proteomes" id="UP000189733">
    <property type="component" value="Unassembled WGS sequence"/>
</dbReference>
<reference evidence="2 3" key="1">
    <citation type="submission" date="2017-02" db="EMBL/GenBank/DDBJ databases">
        <authorList>
            <person name="Peterson S.W."/>
        </authorList>
    </citation>
    <scope>NUCLEOTIDE SEQUENCE [LARGE SCALE GENOMIC DNA]</scope>
    <source>
        <strain evidence="2 3">DSM 18034</strain>
    </source>
</reference>
<name>A0A1T4VW35_9BACT</name>
<keyword evidence="3" id="KW-1185">Reference proteome</keyword>
<dbReference type="AlphaFoldDB" id="A0A1T4VW35"/>
<gene>
    <name evidence="2" type="ORF">SAMN02745702_01075</name>
</gene>
<evidence type="ECO:0000313" key="2">
    <source>
        <dbReference type="EMBL" id="SKA69224.1"/>
    </source>
</evidence>
<accession>A0A1T4VW35</accession>
<protein>
    <submittedName>
        <fullName evidence="2">Uncharacterized protein</fullName>
    </submittedName>
</protein>
<keyword evidence="1" id="KW-0175">Coiled coil</keyword>
<dbReference type="EMBL" id="FUYA01000003">
    <property type="protein sequence ID" value="SKA69224.1"/>
    <property type="molecule type" value="Genomic_DNA"/>
</dbReference>
<dbReference type="OrthoDB" id="5470186at2"/>
<evidence type="ECO:0000256" key="1">
    <source>
        <dbReference type="SAM" id="Coils"/>
    </source>
</evidence>